<sequence>MHDQSGSPDYETRADNYEINYVCMDVRDLVSRNAITIDFLRKVPIHKEQELESNGMDNQRSSNKDKVVSNAEIEFKQSAFS</sequence>
<name>A0A1R1YGI1_9FUNG</name>
<evidence type="ECO:0000256" key="1">
    <source>
        <dbReference type="SAM" id="MobiDB-lite"/>
    </source>
</evidence>
<protein>
    <submittedName>
        <fullName evidence="2">Uncharacterized protein</fullName>
    </submittedName>
</protein>
<gene>
    <name evidence="2" type="ORF">AYI70_g512</name>
</gene>
<evidence type="ECO:0000313" key="3">
    <source>
        <dbReference type="Proteomes" id="UP000187283"/>
    </source>
</evidence>
<proteinExistence type="predicted"/>
<accession>A0A1R1YGI1</accession>
<reference evidence="2 3" key="1">
    <citation type="submission" date="2017-01" db="EMBL/GenBank/DDBJ databases">
        <authorList>
            <person name="Mah S.A."/>
            <person name="Swanson W.J."/>
            <person name="Moy G.W."/>
            <person name="Vacquier V.D."/>
        </authorList>
    </citation>
    <scope>NUCLEOTIDE SEQUENCE [LARGE SCALE GENOMIC DNA]</scope>
    <source>
        <strain evidence="2 3">GSMNP</strain>
    </source>
</reference>
<dbReference type="OrthoDB" id="10508193at2759"/>
<keyword evidence="3" id="KW-1185">Reference proteome</keyword>
<comment type="caution">
    <text evidence="2">The sequence shown here is derived from an EMBL/GenBank/DDBJ whole genome shotgun (WGS) entry which is preliminary data.</text>
</comment>
<organism evidence="2 3">
    <name type="scientific">Smittium culicis</name>
    <dbReference type="NCBI Taxonomy" id="133412"/>
    <lineage>
        <taxon>Eukaryota</taxon>
        <taxon>Fungi</taxon>
        <taxon>Fungi incertae sedis</taxon>
        <taxon>Zoopagomycota</taxon>
        <taxon>Kickxellomycotina</taxon>
        <taxon>Harpellomycetes</taxon>
        <taxon>Harpellales</taxon>
        <taxon>Legeriomycetaceae</taxon>
        <taxon>Smittium</taxon>
    </lineage>
</organism>
<dbReference type="Proteomes" id="UP000187283">
    <property type="component" value="Unassembled WGS sequence"/>
</dbReference>
<dbReference type="AlphaFoldDB" id="A0A1R1YGI1"/>
<evidence type="ECO:0000313" key="2">
    <source>
        <dbReference type="EMBL" id="OMJ25993.1"/>
    </source>
</evidence>
<dbReference type="EMBL" id="LSSN01000081">
    <property type="protein sequence ID" value="OMJ25993.1"/>
    <property type="molecule type" value="Genomic_DNA"/>
</dbReference>
<feature type="region of interest" description="Disordered" evidence="1">
    <location>
        <begin position="49"/>
        <end position="69"/>
    </location>
</feature>